<gene>
    <name evidence="1" type="ORF">SPARVUS_LOCUS2108359</name>
</gene>
<proteinExistence type="predicted"/>
<dbReference type="Proteomes" id="UP001162483">
    <property type="component" value="Unassembled WGS sequence"/>
</dbReference>
<accession>A0ABN9B475</accession>
<comment type="caution">
    <text evidence="1">The sequence shown here is derived from an EMBL/GenBank/DDBJ whole genome shotgun (WGS) entry which is preliminary data.</text>
</comment>
<evidence type="ECO:0000313" key="1">
    <source>
        <dbReference type="EMBL" id="CAI9542533.1"/>
    </source>
</evidence>
<protein>
    <submittedName>
        <fullName evidence="1">Uncharacterized protein</fullName>
    </submittedName>
</protein>
<feature type="non-terminal residue" evidence="1">
    <location>
        <position position="54"/>
    </location>
</feature>
<reference evidence="1" key="1">
    <citation type="submission" date="2023-05" db="EMBL/GenBank/DDBJ databases">
        <authorList>
            <person name="Stuckert A."/>
        </authorList>
    </citation>
    <scope>NUCLEOTIDE SEQUENCE</scope>
</reference>
<organism evidence="1 2">
    <name type="scientific">Staurois parvus</name>
    <dbReference type="NCBI Taxonomy" id="386267"/>
    <lineage>
        <taxon>Eukaryota</taxon>
        <taxon>Metazoa</taxon>
        <taxon>Chordata</taxon>
        <taxon>Craniata</taxon>
        <taxon>Vertebrata</taxon>
        <taxon>Euteleostomi</taxon>
        <taxon>Amphibia</taxon>
        <taxon>Batrachia</taxon>
        <taxon>Anura</taxon>
        <taxon>Neobatrachia</taxon>
        <taxon>Ranoidea</taxon>
        <taxon>Ranidae</taxon>
        <taxon>Staurois</taxon>
    </lineage>
</organism>
<name>A0ABN9B475_9NEOB</name>
<sequence length="54" mass="5790">MPHISAHQCHISVPIRAAFQCQSVPISATNQCSLSGPISATYQFQLVPHISASQ</sequence>
<evidence type="ECO:0000313" key="2">
    <source>
        <dbReference type="Proteomes" id="UP001162483"/>
    </source>
</evidence>
<dbReference type="EMBL" id="CATNWA010002283">
    <property type="protein sequence ID" value="CAI9542533.1"/>
    <property type="molecule type" value="Genomic_DNA"/>
</dbReference>
<keyword evidence="2" id="KW-1185">Reference proteome</keyword>